<dbReference type="AlphaFoldDB" id="W1FB56"/>
<dbReference type="EMBL" id="CBWN010000189">
    <property type="protein sequence ID" value="CDL30302.1"/>
    <property type="molecule type" value="Genomic_DNA"/>
</dbReference>
<proteinExistence type="predicted"/>
<reference evidence="1 2" key="1">
    <citation type="submission" date="2013-10" db="EMBL/GenBank/DDBJ databases">
        <title>Antibiotic resistance diversity of beta-lactamase producers in the General Hospital Vienna.</title>
        <authorList>
            <person name="Barisic I."/>
            <person name="Mitteregger D."/>
            <person name="Hirschl A.M."/>
            <person name="Noehammer C."/>
            <person name="Wiesinger-Mayr H."/>
        </authorList>
    </citation>
    <scope>NUCLEOTIDE SEQUENCE [LARGE SCALE GENOMIC DNA]</scope>
    <source>
        <strain evidence="1 2">ISC7</strain>
    </source>
</reference>
<accession>W1FB56</accession>
<evidence type="ECO:0000313" key="1">
    <source>
        <dbReference type="EMBL" id="CDL30302.1"/>
    </source>
</evidence>
<evidence type="ECO:0000313" key="2">
    <source>
        <dbReference type="Proteomes" id="UP000019199"/>
    </source>
</evidence>
<organism evidence="1 2">
    <name type="scientific">Escherichia coli ISC7</name>
    <dbReference type="NCBI Taxonomy" id="1432555"/>
    <lineage>
        <taxon>Bacteria</taxon>
        <taxon>Pseudomonadati</taxon>
        <taxon>Pseudomonadota</taxon>
        <taxon>Gammaproteobacteria</taxon>
        <taxon>Enterobacterales</taxon>
        <taxon>Enterobacteriaceae</taxon>
        <taxon>Escherichia</taxon>
    </lineage>
</organism>
<protein>
    <submittedName>
        <fullName evidence="1">Uncharacterized protein</fullName>
    </submittedName>
</protein>
<dbReference type="Proteomes" id="UP000019199">
    <property type="component" value="Unassembled WGS sequence"/>
</dbReference>
<sequence>MTLTKMKSHLFFSYELRDSIQTFGGVSKITLRVLLGLSKPT</sequence>
<comment type="caution">
    <text evidence="1">The sequence shown here is derived from an EMBL/GenBank/DDBJ whole genome shotgun (WGS) entry which is preliminary data.</text>
</comment>
<name>W1FB56_ECOLX</name>